<evidence type="ECO:0000256" key="1">
    <source>
        <dbReference type="SAM" id="MobiDB-lite"/>
    </source>
</evidence>
<organism evidence="2 3">
    <name type="scientific">Notechis scutatus</name>
    <name type="common">mainland tiger snake</name>
    <dbReference type="NCBI Taxonomy" id="8663"/>
    <lineage>
        <taxon>Eukaryota</taxon>
        <taxon>Metazoa</taxon>
        <taxon>Chordata</taxon>
        <taxon>Craniata</taxon>
        <taxon>Vertebrata</taxon>
        <taxon>Euteleostomi</taxon>
        <taxon>Lepidosauria</taxon>
        <taxon>Squamata</taxon>
        <taxon>Bifurcata</taxon>
        <taxon>Unidentata</taxon>
        <taxon>Episquamata</taxon>
        <taxon>Toxicofera</taxon>
        <taxon>Serpentes</taxon>
        <taxon>Colubroidea</taxon>
        <taxon>Elapidae</taxon>
        <taxon>Hydrophiinae</taxon>
        <taxon>Notechis</taxon>
    </lineage>
</organism>
<sequence length="120" mass="12864">MLTADHEEQSRGVEGRPRSLAALNRSSCSRRPRREAPPPGAAPPPPRPSPHPMRRLPPGPFRNPLGKEAGLSLETLPTGPAGEGEEAAAWAGTPWRTSPPGPTGPEAWITGLFSERRRRG</sequence>
<feature type="compositionally biased region" description="Pro residues" evidence="1">
    <location>
        <begin position="37"/>
        <end position="61"/>
    </location>
</feature>
<evidence type="ECO:0000313" key="3">
    <source>
        <dbReference type="RefSeq" id="XP_026538393.1"/>
    </source>
</evidence>
<proteinExistence type="predicted"/>
<protein>
    <submittedName>
        <fullName evidence="3">H/ACA ribonucleoprotein complex non-core subunit NAF1-like</fullName>
    </submittedName>
</protein>
<reference evidence="3" key="1">
    <citation type="submission" date="2025-08" db="UniProtKB">
        <authorList>
            <consortium name="RefSeq"/>
        </authorList>
    </citation>
    <scope>IDENTIFICATION</scope>
</reference>
<dbReference type="KEGG" id="nss:113421947"/>
<dbReference type="GeneID" id="113421947"/>
<dbReference type="RefSeq" id="XP_026538393.1">
    <property type="nucleotide sequence ID" value="XM_026682608.1"/>
</dbReference>
<feature type="region of interest" description="Disordered" evidence="1">
    <location>
        <begin position="1"/>
        <end position="120"/>
    </location>
</feature>
<dbReference type="AlphaFoldDB" id="A0A6J1VCP2"/>
<accession>A0A6J1VCP2</accession>
<evidence type="ECO:0000313" key="2">
    <source>
        <dbReference type="Proteomes" id="UP000504612"/>
    </source>
</evidence>
<feature type="compositionally biased region" description="Basic and acidic residues" evidence="1">
    <location>
        <begin position="1"/>
        <end position="17"/>
    </location>
</feature>
<dbReference type="Proteomes" id="UP000504612">
    <property type="component" value="Unplaced"/>
</dbReference>
<gene>
    <name evidence="3" type="primary">LOC113421947</name>
</gene>
<keyword evidence="2" id="KW-1185">Reference proteome</keyword>
<name>A0A6J1VCP2_9SAUR</name>